<sequence length="281" mass="28102">MRLFLLVALTMSAFAANSVLNRMALVDGAIDPGLFGTVRLWSGALMLAVLCFVTKGGLRLGGPRRAIGVGALLLYIYGFSGAYLVLDAGLGALILFGCVQVTMFGGGLIGGERPPARRWVGAGLAFAGLVWLLWPGAGVEVSLPHGLAMAAAGLGWGIYSLAGRGQGNPLMSTAANFCLAAPVGILIGLLLPGTGAMSLAGLALAVLSGAVTSGLGYALWYTVLPRLAPSVAAVAQLTVPPIAILGGALLLGEAPSAAFLAACGIVLGGVALSVLPLGRAR</sequence>
<evidence type="ECO:0000256" key="2">
    <source>
        <dbReference type="ARBA" id="ARBA00022692"/>
    </source>
</evidence>
<feature type="transmembrane region" description="Helical" evidence="5">
    <location>
        <begin position="118"/>
        <end position="137"/>
    </location>
</feature>
<feature type="transmembrane region" description="Helical" evidence="5">
    <location>
        <begin position="143"/>
        <end position="162"/>
    </location>
</feature>
<keyword evidence="9" id="KW-1185">Reference proteome</keyword>
<keyword evidence="4 5" id="KW-0472">Membrane</keyword>
<feature type="transmembrane region" description="Helical" evidence="5">
    <location>
        <begin position="227"/>
        <end position="251"/>
    </location>
</feature>
<proteinExistence type="predicted"/>
<dbReference type="eggNOG" id="COG0697">
    <property type="taxonomic scope" value="Bacteria"/>
</dbReference>
<dbReference type="InterPro" id="IPR000620">
    <property type="entry name" value="EamA_dom"/>
</dbReference>
<feature type="transmembrane region" description="Helical" evidence="5">
    <location>
        <begin position="199"/>
        <end position="220"/>
    </location>
</feature>
<organism evidence="8 9">
    <name type="scientific">Roseivivax halodurans JCM 10272</name>
    <dbReference type="NCBI Taxonomy" id="1449350"/>
    <lineage>
        <taxon>Bacteria</taxon>
        <taxon>Pseudomonadati</taxon>
        <taxon>Pseudomonadota</taxon>
        <taxon>Alphaproteobacteria</taxon>
        <taxon>Rhodobacterales</taxon>
        <taxon>Roseobacteraceae</taxon>
        <taxon>Roseivivax</taxon>
    </lineage>
</organism>
<feature type="transmembrane region" description="Helical" evidence="5">
    <location>
        <begin position="257"/>
        <end position="278"/>
    </location>
</feature>
<evidence type="ECO:0000256" key="1">
    <source>
        <dbReference type="ARBA" id="ARBA00004141"/>
    </source>
</evidence>
<feature type="transmembrane region" description="Helical" evidence="5">
    <location>
        <begin position="92"/>
        <end position="111"/>
    </location>
</feature>
<dbReference type="AlphaFoldDB" id="X7ECH9"/>
<dbReference type="RefSeq" id="WP_037264693.1">
    <property type="nucleotide sequence ID" value="NZ_JALZ01000022.1"/>
</dbReference>
<evidence type="ECO:0000256" key="4">
    <source>
        <dbReference type="ARBA" id="ARBA00023136"/>
    </source>
</evidence>
<reference evidence="8 9" key="1">
    <citation type="submission" date="2014-01" db="EMBL/GenBank/DDBJ databases">
        <title>Roseivivax halodurans JCM 10272 Genome Sequencing.</title>
        <authorList>
            <person name="Lai Q."/>
            <person name="Li G."/>
            <person name="Shao Z."/>
        </authorList>
    </citation>
    <scope>NUCLEOTIDE SEQUENCE [LARGE SCALE GENOMIC DNA]</scope>
    <source>
        <strain evidence="8 9">JCM 10272</strain>
    </source>
</reference>
<dbReference type="Pfam" id="PF00892">
    <property type="entry name" value="EamA"/>
    <property type="match status" value="1"/>
</dbReference>
<dbReference type="SUPFAM" id="SSF103481">
    <property type="entry name" value="Multidrug resistance efflux transporter EmrE"/>
    <property type="match status" value="2"/>
</dbReference>
<keyword evidence="6" id="KW-0732">Signal</keyword>
<dbReference type="PANTHER" id="PTHR32322:SF9">
    <property type="entry name" value="AMINO-ACID METABOLITE EFFLUX PUMP-RELATED"/>
    <property type="match status" value="1"/>
</dbReference>
<keyword evidence="2 5" id="KW-0812">Transmembrane</keyword>
<feature type="signal peptide" evidence="6">
    <location>
        <begin position="1"/>
        <end position="15"/>
    </location>
</feature>
<feature type="chain" id="PRO_5012610304" evidence="6">
    <location>
        <begin position="16"/>
        <end position="281"/>
    </location>
</feature>
<dbReference type="Proteomes" id="UP000022447">
    <property type="component" value="Unassembled WGS sequence"/>
</dbReference>
<evidence type="ECO:0000313" key="8">
    <source>
        <dbReference type="EMBL" id="ETX13585.1"/>
    </source>
</evidence>
<dbReference type="PANTHER" id="PTHR32322">
    <property type="entry name" value="INNER MEMBRANE TRANSPORTER"/>
    <property type="match status" value="1"/>
</dbReference>
<dbReference type="PATRIC" id="fig|1449350.3.peg.3221"/>
<comment type="caution">
    <text evidence="8">The sequence shown here is derived from an EMBL/GenBank/DDBJ whole genome shotgun (WGS) entry which is preliminary data.</text>
</comment>
<evidence type="ECO:0000256" key="3">
    <source>
        <dbReference type="ARBA" id="ARBA00022989"/>
    </source>
</evidence>
<evidence type="ECO:0000256" key="6">
    <source>
        <dbReference type="SAM" id="SignalP"/>
    </source>
</evidence>
<feature type="transmembrane region" description="Helical" evidence="5">
    <location>
        <begin position="174"/>
        <end position="193"/>
    </location>
</feature>
<feature type="transmembrane region" description="Helical" evidence="5">
    <location>
        <begin position="66"/>
        <end position="86"/>
    </location>
</feature>
<protein>
    <submittedName>
        <fullName evidence="8">Membrane protein</fullName>
    </submittedName>
</protein>
<evidence type="ECO:0000259" key="7">
    <source>
        <dbReference type="Pfam" id="PF00892"/>
    </source>
</evidence>
<dbReference type="InterPro" id="IPR037185">
    <property type="entry name" value="EmrE-like"/>
</dbReference>
<evidence type="ECO:0000256" key="5">
    <source>
        <dbReference type="SAM" id="Phobius"/>
    </source>
</evidence>
<feature type="domain" description="EamA" evidence="7">
    <location>
        <begin position="147"/>
        <end position="274"/>
    </location>
</feature>
<gene>
    <name evidence="8" type="ORF">OCH239_09445</name>
</gene>
<dbReference type="STRING" id="1449350.OCH239_09445"/>
<dbReference type="InterPro" id="IPR050638">
    <property type="entry name" value="AA-Vitamin_Transporters"/>
</dbReference>
<keyword evidence="3 5" id="KW-1133">Transmembrane helix</keyword>
<accession>X7ECH9</accession>
<evidence type="ECO:0000313" key="9">
    <source>
        <dbReference type="Proteomes" id="UP000022447"/>
    </source>
</evidence>
<feature type="transmembrane region" description="Helical" evidence="5">
    <location>
        <begin position="38"/>
        <end position="54"/>
    </location>
</feature>
<dbReference type="OrthoDB" id="321830at2"/>
<dbReference type="GO" id="GO:0016020">
    <property type="term" value="C:membrane"/>
    <property type="evidence" value="ECO:0007669"/>
    <property type="project" value="UniProtKB-SubCell"/>
</dbReference>
<comment type="subcellular location">
    <subcellularLocation>
        <location evidence="1">Membrane</location>
        <topology evidence="1">Multi-pass membrane protein</topology>
    </subcellularLocation>
</comment>
<name>X7ECH9_9RHOB</name>
<dbReference type="EMBL" id="JALZ01000022">
    <property type="protein sequence ID" value="ETX13585.1"/>
    <property type="molecule type" value="Genomic_DNA"/>
</dbReference>